<accession>A0A8S9XH53</accession>
<evidence type="ECO:0000313" key="2">
    <source>
        <dbReference type="EMBL" id="KAF6208287.1"/>
    </source>
</evidence>
<name>A0A8S9XH53_APOLU</name>
<dbReference type="AlphaFoldDB" id="A0A8S9XH53"/>
<sequence length="98" mass="11193">MRRFNRLSKYEPTVKEVELLEANPEYAFERFPEGHETSISLRHLAPCAEQASESTPPSERPPTPQSSLEAADTPTNDISSVRTLDHPLARLEKNHYLY</sequence>
<dbReference type="OrthoDB" id="6622340at2759"/>
<evidence type="ECO:0000256" key="1">
    <source>
        <dbReference type="SAM" id="MobiDB-lite"/>
    </source>
</evidence>
<protein>
    <submittedName>
        <fullName evidence="2">Uncharacterized protein</fullName>
    </submittedName>
</protein>
<dbReference type="EMBL" id="WIXP02000007">
    <property type="protein sequence ID" value="KAF6208287.1"/>
    <property type="molecule type" value="Genomic_DNA"/>
</dbReference>
<reference evidence="2" key="1">
    <citation type="journal article" date="2021" name="Mol. Ecol. Resour.">
        <title>Apolygus lucorum genome provides insights into omnivorousness and mesophyll feeding.</title>
        <authorList>
            <person name="Liu Y."/>
            <person name="Liu H."/>
            <person name="Wang H."/>
            <person name="Huang T."/>
            <person name="Liu B."/>
            <person name="Yang B."/>
            <person name="Yin L."/>
            <person name="Li B."/>
            <person name="Zhang Y."/>
            <person name="Zhang S."/>
            <person name="Jiang F."/>
            <person name="Zhang X."/>
            <person name="Ren Y."/>
            <person name="Wang B."/>
            <person name="Wang S."/>
            <person name="Lu Y."/>
            <person name="Wu K."/>
            <person name="Fan W."/>
            <person name="Wang G."/>
        </authorList>
    </citation>
    <scope>NUCLEOTIDE SEQUENCE</scope>
    <source>
        <strain evidence="2">12Hb</strain>
    </source>
</reference>
<feature type="region of interest" description="Disordered" evidence="1">
    <location>
        <begin position="48"/>
        <end position="84"/>
    </location>
</feature>
<proteinExistence type="predicted"/>
<organism evidence="2 3">
    <name type="scientific">Apolygus lucorum</name>
    <name type="common">Small green plant bug</name>
    <name type="synonym">Lygocoris lucorum</name>
    <dbReference type="NCBI Taxonomy" id="248454"/>
    <lineage>
        <taxon>Eukaryota</taxon>
        <taxon>Metazoa</taxon>
        <taxon>Ecdysozoa</taxon>
        <taxon>Arthropoda</taxon>
        <taxon>Hexapoda</taxon>
        <taxon>Insecta</taxon>
        <taxon>Pterygota</taxon>
        <taxon>Neoptera</taxon>
        <taxon>Paraneoptera</taxon>
        <taxon>Hemiptera</taxon>
        <taxon>Heteroptera</taxon>
        <taxon>Panheteroptera</taxon>
        <taxon>Cimicomorpha</taxon>
        <taxon>Miridae</taxon>
        <taxon>Mirini</taxon>
        <taxon>Apolygus</taxon>
    </lineage>
</organism>
<gene>
    <name evidence="2" type="ORF">GE061_016741</name>
</gene>
<evidence type="ECO:0000313" key="3">
    <source>
        <dbReference type="Proteomes" id="UP000466442"/>
    </source>
</evidence>
<keyword evidence="3" id="KW-1185">Reference proteome</keyword>
<dbReference type="Proteomes" id="UP000466442">
    <property type="component" value="Unassembled WGS sequence"/>
</dbReference>
<comment type="caution">
    <text evidence="2">The sequence shown here is derived from an EMBL/GenBank/DDBJ whole genome shotgun (WGS) entry which is preliminary data.</text>
</comment>
<feature type="compositionally biased region" description="Polar residues" evidence="1">
    <location>
        <begin position="73"/>
        <end position="82"/>
    </location>
</feature>